<dbReference type="Proteomes" id="UP000248598">
    <property type="component" value="Chromosome 1"/>
</dbReference>
<evidence type="ECO:0000313" key="2">
    <source>
        <dbReference type="Proteomes" id="UP000248598"/>
    </source>
</evidence>
<gene>
    <name evidence="1" type="ORF">NCTC10529_01141</name>
</gene>
<evidence type="ECO:0000313" key="1">
    <source>
        <dbReference type="EMBL" id="SQH24946.1"/>
    </source>
</evidence>
<protein>
    <recommendedName>
        <fullName evidence="3">Roadblock/LC7 domain</fullName>
    </recommendedName>
</protein>
<dbReference type="EMBL" id="LS483426">
    <property type="protein sequence ID" value="SQH24946.1"/>
    <property type="molecule type" value="Genomic_DNA"/>
</dbReference>
<evidence type="ECO:0008006" key="3">
    <source>
        <dbReference type="Google" id="ProtNLM"/>
    </source>
</evidence>
<dbReference type="GeneID" id="93262434"/>
<organism evidence="1 2">
    <name type="scientific">Kingella kingae</name>
    <dbReference type="NCBI Taxonomy" id="504"/>
    <lineage>
        <taxon>Bacteria</taxon>
        <taxon>Pseudomonadati</taxon>
        <taxon>Pseudomonadota</taxon>
        <taxon>Betaproteobacteria</taxon>
        <taxon>Neisseriales</taxon>
        <taxon>Neisseriaceae</taxon>
        <taxon>Kingella</taxon>
    </lineage>
</organism>
<reference evidence="1 2" key="1">
    <citation type="submission" date="2018-06" db="EMBL/GenBank/DDBJ databases">
        <authorList>
            <consortium name="Pathogen Informatics"/>
            <person name="Doyle S."/>
        </authorList>
    </citation>
    <scope>NUCLEOTIDE SEQUENCE [LARGE SCALE GENOMIC DNA]</scope>
    <source>
        <strain evidence="1 2">NCTC10529</strain>
    </source>
</reference>
<dbReference type="AlphaFoldDB" id="A0AAX2J3J3"/>
<name>A0AAX2J3J3_KINKI</name>
<dbReference type="RefSeq" id="WP_003785809.1">
    <property type="nucleotide sequence ID" value="NZ_CP045141.1"/>
</dbReference>
<proteinExistence type="predicted"/>
<sequence length="118" mass="13504">MPFQKSIQILQNIEGLDGAIIVNFHSKELLAKTPNCRYPIESIVEICARTITNQQLCMLDLELHDVVENMVTTTATYHYIHYLPSYFDNVVIYAIVRRTAMLPIIFRALEDAGDAMRS</sequence>
<accession>A0AAX2J3J3</accession>